<dbReference type="SUPFAM" id="SSF53163">
    <property type="entry name" value="HybD-like"/>
    <property type="match status" value="1"/>
</dbReference>
<accession>A0A3N0ARJ9</accession>
<dbReference type="Proteomes" id="UP000278327">
    <property type="component" value="Unassembled WGS sequence"/>
</dbReference>
<dbReference type="InterPro" id="IPR004420">
    <property type="entry name" value="Pept_A31_hyd_mat_HycI"/>
</dbReference>
<dbReference type="GO" id="GO:0004175">
    <property type="term" value="F:endopeptidase activity"/>
    <property type="evidence" value="ECO:0007669"/>
    <property type="project" value="TreeGrafter"/>
</dbReference>
<keyword evidence="2" id="KW-1185">Reference proteome</keyword>
<gene>
    <name evidence="1" type="ORF">DMP10_08985</name>
</gene>
<proteinExistence type="predicted"/>
<dbReference type="AlphaFoldDB" id="A0A3N0ARJ9"/>
<dbReference type="RefSeq" id="WP_117284529.1">
    <property type="nucleotide sequence ID" value="NZ_JAMTCE010000009.1"/>
</dbReference>
<reference evidence="1 2" key="1">
    <citation type="journal article" date="2019" name="Microbiol. Resour. Announc.">
        <title>Draft Genome Sequences of Type Strains of Gordonibacter faecihominis, Paraeggerthella hongkongensis, Parvibacter caecicola,Slackia equolifaciens, Slackia faecicanis, and Slackia isoflavoniconvertens.</title>
        <authorList>
            <person name="Danylec N."/>
            <person name="Stoll D.A."/>
            <person name="Dotsch A."/>
            <person name="Huch M."/>
        </authorList>
    </citation>
    <scope>NUCLEOTIDE SEQUENCE [LARGE SCALE GENOMIC DNA]</scope>
    <source>
        <strain evidence="1 2">DSM 18785</strain>
    </source>
</reference>
<evidence type="ECO:0000313" key="2">
    <source>
        <dbReference type="Proteomes" id="UP000278327"/>
    </source>
</evidence>
<dbReference type="Pfam" id="PF01750">
    <property type="entry name" value="HycI"/>
    <property type="match status" value="1"/>
</dbReference>
<dbReference type="Gene3D" id="3.40.50.1450">
    <property type="entry name" value="HybD-like"/>
    <property type="match status" value="1"/>
</dbReference>
<dbReference type="CDD" id="cd06067">
    <property type="entry name" value="H2MP_MemB-H2evol"/>
    <property type="match status" value="1"/>
</dbReference>
<dbReference type="GO" id="GO:0016485">
    <property type="term" value="P:protein processing"/>
    <property type="evidence" value="ECO:0007669"/>
    <property type="project" value="TreeGrafter"/>
</dbReference>
<name>A0A3N0ARJ9_9ACTN</name>
<dbReference type="GO" id="GO:0008047">
    <property type="term" value="F:enzyme activator activity"/>
    <property type="evidence" value="ECO:0007669"/>
    <property type="project" value="InterPro"/>
</dbReference>
<dbReference type="NCBIfam" id="TIGR00142">
    <property type="entry name" value="hycI"/>
    <property type="match status" value="1"/>
</dbReference>
<dbReference type="NCBIfam" id="TIGR00072">
    <property type="entry name" value="hydrog_prot"/>
    <property type="match status" value="1"/>
</dbReference>
<dbReference type="PANTHER" id="PTHR30302">
    <property type="entry name" value="HYDROGENASE 1 MATURATION PROTEASE"/>
    <property type="match status" value="1"/>
</dbReference>
<dbReference type="EMBL" id="QICA01000015">
    <property type="protein sequence ID" value="RNL37199.1"/>
    <property type="molecule type" value="Genomic_DNA"/>
</dbReference>
<evidence type="ECO:0000313" key="1">
    <source>
        <dbReference type="EMBL" id="RNL37199.1"/>
    </source>
</evidence>
<protein>
    <submittedName>
        <fullName evidence="1">Hydrogenase maturation peptidase HycI</fullName>
    </submittedName>
</protein>
<dbReference type="InterPro" id="IPR023430">
    <property type="entry name" value="Pept_HybD-like_dom_sf"/>
</dbReference>
<sequence length="168" mass="18002">MLNAEEILSASEASKRGGNIVFCVGSVLRGDDAAGPLLAKKLEDFPVEGWMAVDGGQTPENDLGYLRRLAPRRLLLVDAAAMGLEPGAIRRLQAADVATQSLITTHTLPITYLLGELEAVCEEVVFLGVQPAGTEFFDPVSPRVLAAVEHVYQCLADGADFTQYPFVN</sequence>
<dbReference type="PANTHER" id="PTHR30302:SF4">
    <property type="entry name" value="HYDROGENASE 3 MATURATION PROTEASE"/>
    <property type="match status" value="1"/>
</dbReference>
<organism evidence="1 2">
    <name type="scientific">Adlercreutzia equolifaciens subsp. celatus DSM 18785</name>
    <dbReference type="NCBI Taxonomy" id="1121021"/>
    <lineage>
        <taxon>Bacteria</taxon>
        <taxon>Bacillati</taxon>
        <taxon>Actinomycetota</taxon>
        <taxon>Coriobacteriia</taxon>
        <taxon>Eggerthellales</taxon>
        <taxon>Eggerthellaceae</taxon>
        <taxon>Adlercreutzia</taxon>
    </lineage>
</organism>
<dbReference type="InterPro" id="IPR000671">
    <property type="entry name" value="Peptidase_A31"/>
</dbReference>
<comment type="caution">
    <text evidence="1">The sequence shown here is derived from an EMBL/GenBank/DDBJ whole genome shotgun (WGS) entry which is preliminary data.</text>
</comment>
<dbReference type="PRINTS" id="PR00446">
    <property type="entry name" value="HYDRGNUPTAKE"/>
</dbReference>